<dbReference type="RefSeq" id="WP_344816981.1">
    <property type="nucleotide sequence ID" value="NZ_BAABCT010000007.1"/>
</dbReference>
<dbReference type="SUPFAM" id="SSF49464">
    <property type="entry name" value="Carboxypeptidase regulatory domain-like"/>
    <property type="match status" value="1"/>
</dbReference>
<reference evidence="9" key="1">
    <citation type="journal article" date="2019" name="Int. J. Syst. Evol. Microbiol.">
        <title>The Global Catalogue of Microorganisms (GCM) 10K type strain sequencing project: providing services to taxonomists for standard genome sequencing and annotation.</title>
        <authorList>
            <consortium name="The Broad Institute Genomics Platform"/>
            <consortium name="The Broad Institute Genome Sequencing Center for Infectious Disease"/>
            <person name="Wu L."/>
            <person name="Ma J."/>
        </authorList>
    </citation>
    <scope>NUCLEOTIDE SEQUENCE [LARGE SCALE GENOMIC DNA]</scope>
    <source>
        <strain evidence="9">JCM 17069</strain>
    </source>
</reference>
<evidence type="ECO:0000313" key="8">
    <source>
        <dbReference type="EMBL" id="GAA4077665.1"/>
    </source>
</evidence>
<dbReference type="PANTHER" id="PTHR40980">
    <property type="entry name" value="PLUG DOMAIN-CONTAINING PROTEIN"/>
    <property type="match status" value="1"/>
</dbReference>
<evidence type="ECO:0000259" key="6">
    <source>
        <dbReference type="Pfam" id="PF00593"/>
    </source>
</evidence>
<dbReference type="Pfam" id="PF00593">
    <property type="entry name" value="TonB_dep_Rec_b-barrel"/>
    <property type="match status" value="1"/>
</dbReference>
<dbReference type="Pfam" id="PF13715">
    <property type="entry name" value="CarbopepD_reg_2"/>
    <property type="match status" value="1"/>
</dbReference>
<comment type="subcellular location">
    <subcellularLocation>
        <location evidence="1 4">Cell outer membrane</location>
    </subcellularLocation>
</comment>
<keyword evidence="8" id="KW-0675">Receptor</keyword>
<keyword evidence="9" id="KW-1185">Reference proteome</keyword>
<comment type="similarity">
    <text evidence="4">Belongs to the TonB-dependent receptor family.</text>
</comment>
<keyword evidence="5" id="KW-0732">Signal</keyword>
<sequence>MKQKLLFITILFTAFSFAQTKSVIKGKITDKDMNNAPLAFANVSVKGSSNGVTTNEKGEYSISLPSGEYVVVFSFIGYETIEKIIDLKPNQTIELNVALGSGGYKLDDVVIKSVKKRNTETAILTEIKEAKQVVSAISAEQMAKGTDGNAAQAIQRIPGITIVDGKFVMIRGLSERYNNVLINGSLAPSTEIDKRTFSFDLVPTGLLDKMVIYKTGSADKPGDFSGGIISLNTIESTSDFTKFDISFGYRSKTTFNDYLQSEGSNTDFVGIDNSFRPLPSSFPTTSQLNNSAATSQLRVDAARSLPNNFDTNSSNAFLDNSTGFSLGRKINLGNTKIFSVNALNYSTSYQSFSRSFRRYNFLNAGETRPTDWFTFNDMNYQQEVRITALSNWSLKTAKSKFTFKNLFNQIGENETTIRQGINFNQQANNTLKNYMYAYKSRSIYMGQLNGDHNLNSNNNIDWVVGYNYIRENEPDLRRFRTFKDVNSTSDNYTFQDPSSSNLFSGRYYGNLREFSANNGVNYTYTINRDSETEERSPIKIKAGYLADYKFRIFKSRYVSYVLKDYLTSARKDELRNLPLSTIFSNENINNQNGWVLEEGTKPDDSYKADNTLLSGYINTELPLGKFDINMGVRIENNTQKLRAFSNGNPVNVDNPVTSILPSLNIGYNINEKSLVRAAYSRTVNRPEFREIAPFLFYDFEYEVLKFGNADLKVATIDNIDFRYEWYPSKGETVSFGGFYKKFTNPIEQIIQRTAEDPSFNFKNATSAVNYGAELEIKKSFKDLTNIPILNRLSININASYIFSEVDLGAAAQSQDSKRALQGQSPYIINGALGYEDEKGLGINLIYNRFGNRIFSVGDDAFNTYYEIERNQLDATISKKFKKLKVKLGLQNILNDPFKLMEDSNRDNKISKANDNVISSFKRGSLYTLGFSYNL</sequence>
<comment type="caution">
    <text evidence="8">The sequence shown here is derived from an EMBL/GenBank/DDBJ whole genome shotgun (WGS) entry which is preliminary data.</text>
</comment>
<organism evidence="8 9">
    <name type="scientific">Flavobacterium cheonanense</name>
    <dbReference type="NCBI Taxonomy" id="706183"/>
    <lineage>
        <taxon>Bacteria</taxon>
        <taxon>Pseudomonadati</taxon>
        <taxon>Bacteroidota</taxon>
        <taxon>Flavobacteriia</taxon>
        <taxon>Flavobacteriales</taxon>
        <taxon>Flavobacteriaceae</taxon>
        <taxon>Flavobacterium</taxon>
    </lineage>
</organism>
<name>A0ABP7VZ19_9FLAO</name>
<keyword evidence="2 4" id="KW-0472">Membrane</keyword>
<evidence type="ECO:0000256" key="1">
    <source>
        <dbReference type="ARBA" id="ARBA00004442"/>
    </source>
</evidence>
<dbReference type="Gene3D" id="2.40.170.20">
    <property type="entry name" value="TonB-dependent receptor, beta-barrel domain"/>
    <property type="match status" value="1"/>
</dbReference>
<feature type="chain" id="PRO_5047402382" evidence="5">
    <location>
        <begin position="19"/>
        <end position="934"/>
    </location>
</feature>
<dbReference type="InterPro" id="IPR000531">
    <property type="entry name" value="Beta-barrel_TonB"/>
</dbReference>
<dbReference type="EMBL" id="BAABCT010000007">
    <property type="protein sequence ID" value="GAA4077665.1"/>
    <property type="molecule type" value="Genomic_DNA"/>
</dbReference>
<feature type="domain" description="TonB-dependent receptor plug" evidence="7">
    <location>
        <begin position="128"/>
        <end position="219"/>
    </location>
</feature>
<dbReference type="InterPro" id="IPR008969">
    <property type="entry name" value="CarboxyPept-like_regulatory"/>
</dbReference>
<evidence type="ECO:0000313" key="9">
    <source>
        <dbReference type="Proteomes" id="UP001500367"/>
    </source>
</evidence>
<dbReference type="Gene3D" id="2.170.130.10">
    <property type="entry name" value="TonB-dependent receptor, plug domain"/>
    <property type="match status" value="1"/>
</dbReference>
<evidence type="ECO:0000256" key="3">
    <source>
        <dbReference type="ARBA" id="ARBA00023237"/>
    </source>
</evidence>
<evidence type="ECO:0000256" key="4">
    <source>
        <dbReference type="RuleBase" id="RU003357"/>
    </source>
</evidence>
<dbReference type="Proteomes" id="UP001500367">
    <property type="component" value="Unassembled WGS sequence"/>
</dbReference>
<dbReference type="SUPFAM" id="SSF56935">
    <property type="entry name" value="Porins"/>
    <property type="match status" value="1"/>
</dbReference>
<evidence type="ECO:0000256" key="2">
    <source>
        <dbReference type="ARBA" id="ARBA00023136"/>
    </source>
</evidence>
<dbReference type="InterPro" id="IPR037066">
    <property type="entry name" value="Plug_dom_sf"/>
</dbReference>
<protein>
    <submittedName>
        <fullName evidence="8">TonB-dependent receptor</fullName>
    </submittedName>
</protein>
<dbReference type="InterPro" id="IPR012910">
    <property type="entry name" value="Plug_dom"/>
</dbReference>
<gene>
    <name evidence="8" type="ORF">GCM10022389_24500</name>
</gene>
<dbReference type="Gene3D" id="2.60.40.1120">
    <property type="entry name" value="Carboxypeptidase-like, regulatory domain"/>
    <property type="match status" value="1"/>
</dbReference>
<dbReference type="Pfam" id="PF07715">
    <property type="entry name" value="Plug"/>
    <property type="match status" value="1"/>
</dbReference>
<dbReference type="InterPro" id="IPR036942">
    <property type="entry name" value="Beta-barrel_TonB_sf"/>
</dbReference>
<evidence type="ECO:0000259" key="7">
    <source>
        <dbReference type="Pfam" id="PF07715"/>
    </source>
</evidence>
<keyword evidence="4" id="KW-0798">TonB box</keyword>
<evidence type="ECO:0000256" key="5">
    <source>
        <dbReference type="SAM" id="SignalP"/>
    </source>
</evidence>
<accession>A0ABP7VZ19</accession>
<feature type="signal peptide" evidence="5">
    <location>
        <begin position="1"/>
        <end position="18"/>
    </location>
</feature>
<dbReference type="PANTHER" id="PTHR40980:SF5">
    <property type="entry name" value="TONB-DEPENDENT RECEPTOR"/>
    <property type="match status" value="1"/>
</dbReference>
<keyword evidence="3" id="KW-0998">Cell outer membrane</keyword>
<feature type="domain" description="TonB-dependent receptor-like beta-barrel" evidence="6">
    <location>
        <begin position="443"/>
        <end position="892"/>
    </location>
</feature>
<proteinExistence type="inferred from homology"/>